<accession>A0A9N9Y6J0</accession>
<proteinExistence type="predicted"/>
<dbReference type="AlphaFoldDB" id="A0A9N9Y6J0"/>
<dbReference type="EMBL" id="CABFNO020001476">
    <property type="protein sequence ID" value="CAG9990940.1"/>
    <property type="molecule type" value="Genomic_DNA"/>
</dbReference>
<reference evidence="2" key="1">
    <citation type="submission" date="2021-10" db="EMBL/GenBank/DDBJ databases">
        <authorList>
            <person name="Piombo E."/>
        </authorList>
    </citation>
    <scope>NUCLEOTIDE SEQUENCE</scope>
</reference>
<sequence length="217" mass="24492">MTCSPVGHYIVDCQEIEQGWDNVKDLTLDINETDQDGIFRVVFDFSILVGVMLICTDKGKLNAHLSYLGDEYESDEGGTEESDSDEKEHAEDDDEGEIDDMSGDADRGSGTRGRKRKSQASPRHEPRKKSRTDGAQELQYFIKFRCRETGEGELYPEPEDGTLRYEGKRMAAFLGKVDMPCVGGQIPFAARKISNVAKPNRKSWADYSDSEYEYVYV</sequence>
<evidence type="ECO:0000313" key="2">
    <source>
        <dbReference type="EMBL" id="CAG9990940.1"/>
    </source>
</evidence>
<protein>
    <submittedName>
        <fullName evidence="2">Uncharacterized protein</fullName>
    </submittedName>
</protein>
<dbReference type="OrthoDB" id="5149337at2759"/>
<organism evidence="2 3">
    <name type="scientific">Clonostachys byssicola</name>
    <dbReference type="NCBI Taxonomy" id="160290"/>
    <lineage>
        <taxon>Eukaryota</taxon>
        <taxon>Fungi</taxon>
        <taxon>Dikarya</taxon>
        <taxon>Ascomycota</taxon>
        <taxon>Pezizomycotina</taxon>
        <taxon>Sordariomycetes</taxon>
        <taxon>Hypocreomycetidae</taxon>
        <taxon>Hypocreales</taxon>
        <taxon>Bionectriaceae</taxon>
        <taxon>Clonostachys</taxon>
    </lineage>
</organism>
<feature type="compositionally biased region" description="Acidic residues" evidence="1">
    <location>
        <begin position="71"/>
        <end position="103"/>
    </location>
</feature>
<feature type="region of interest" description="Disordered" evidence="1">
    <location>
        <begin position="71"/>
        <end position="133"/>
    </location>
</feature>
<keyword evidence="3" id="KW-1185">Reference proteome</keyword>
<evidence type="ECO:0000313" key="3">
    <source>
        <dbReference type="Proteomes" id="UP000754883"/>
    </source>
</evidence>
<comment type="caution">
    <text evidence="2">The sequence shown here is derived from an EMBL/GenBank/DDBJ whole genome shotgun (WGS) entry which is preliminary data.</text>
</comment>
<name>A0A9N9Y6J0_9HYPO</name>
<evidence type="ECO:0000256" key="1">
    <source>
        <dbReference type="SAM" id="MobiDB-lite"/>
    </source>
</evidence>
<gene>
    <name evidence="2" type="ORF">CBYS24578_00007167</name>
</gene>
<dbReference type="Proteomes" id="UP000754883">
    <property type="component" value="Unassembled WGS sequence"/>
</dbReference>